<keyword evidence="4" id="KW-1185">Reference proteome</keyword>
<comment type="caution">
    <text evidence="3">The sequence shown here is derived from an EMBL/GenBank/DDBJ whole genome shotgun (WGS) entry which is preliminary data.</text>
</comment>
<organism evidence="3 4">
    <name type="scientific">Serendipita indica (strain DSM 11827)</name>
    <name type="common">Root endophyte fungus</name>
    <name type="synonym">Piriformospora indica</name>
    <dbReference type="NCBI Taxonomy" id="1109443"/>
    <lineage>
        <taxon>Eukaryota</taxon>
        <taxon>Fungi</taxon>
        <taxon>Dikarya</taxon>
        <taxon>Basidiomycota</taxon>
        <taxon>Agaricomycotina</taxon>
        <taxon>Agaricomycetes</taxon>
        <taxon>Sebacinales</taxon>
        <taxon>Serendipitaceae</taxon>
        <taxon>Serendipita</taxon>
    </lineage>
</organism>
<dbReference type="PROSITE" id="PS00028">
    <property type="entry name" value="ZINC_FINGER_C2H2_1"/>
    <property type="match status" value="2"/>
</dbReference>
<dbReference type="EMBL" id="CAFZ01000075">
    <property type="protein sequence ID" value="CCA70189.1"/>
    <property type="molecule type" value="Genomic_DNA"/>
</dbReference>
<dbReference type="HOGENOM" id="CLU_842394_0_0_1"/>
<dbReference type="Proteomes" id="UP000007148">
    <property type="component" value="Unassembled WGS sequence"/>
</dbReference>
<feature type="region of interest" description="Disordered" evidence="1">
    <location>
        <begin position="294"/>
        <end position="380"/>
    </location>
</feature>
<evidence type="ECO:0000313" key="3">
    <source>
        <dbReference type="EMBL" id="CCA70189.1"/>
    </source>
</evidence>
<feature type="compositionally biased region" description="Polar residues" evidence="1">
    <location>
        <begin position="154"/>
        <end position="163"/>
    </location>
</feature>
<dbReference type="OrthoDB" id="18440at2759"/>
<feature type="compositionally biased region" description="Acidic residues" evidence="1">
    <location>
        <begin position="254"/>
        <end position="266"/>
    </location>
</feature>
<gene>
    <name evidence="3" type="ORF">PIIN_04128</name>
</gene>
<name>G4TFX1_SERID</name>
<feature type="domain" description="C2H2-type" evidence="2">
    <location>
        <begin position="89"/>
        <end position="112"/>
    </location>
</feature>
<protein>
    <recommendedName>
        <fullName evidence="2">C2H2-type domain-containing protein</fullName>
    </recommendedName>
</protein>
<dbReference type="InterPro" id="IPR013087">
    <property type="entry name" value="Znf_C2H2_type"/>
</dbReference>
<proteinExistence type="predicted"/>
<feature type="compositionally biased region" description="Polar residues" evidence="1">
    <location>
        <begin position="136"/>
        <end position="145"/>
    </location>
</feature>
<dbReference type="OMA" id="HYASCHA"/>
<feature type="compositionally biased region" description="Basic and acidic residues" evidence="1">
    <location>
        <begin position="341"/>
        <end position="356"/>
    </location>
</feature>
<dbReference type="PANTHER" id="PTHR21354">
    <property type="entry name" value="ZINC FINGER PROTEIN 511"/>
    <property type="match status" value="1"/>
</dbReference>
<reference evidence="3 4" key="1">
    <citation type="journal article" date="2011" name="PLoS Pathog.">
        <title>Endophytic Life Strategies Decoded by Genome and Transcriptome Analyses of the Mutualistic Root Symbiont Piriformospora indica.</title>
        <authorList>
            <person name="Zuccaro A."/>
            <person name="Lahrmann U."/>
            <person name="Guldener U."/>
            <person name="Langen G."/>
            <person name="Pfiffi S."/>
            <person name="Biedenkopf D."/>
            <person name="Wong P."/>
            <person name="Samans B."/>
            <person name="Grimm C."/>
            <person name="Basiewicz M."/>
            <person name="Murat C."/>
            <person name="Martin F."/>
            <person name="Kogel K.H."/>
        </authorList>
    </citation>
    <scope>NUCLEOTIDE SEQUENCE [LARGE SCALE GENOMIC DNA]</scope>
    <source>
        <strain evidence="3 4">DSM 11827</strain>
    </source>
</reference>
<dbReference type="InParanoid" id="G4TFX1"/>
<feature type="region of interest" description="Disordered" evidence="1">
    <location>
        <begin position="136"/>
        <end position="198"/>
    </location>
</feature>
<evidence type="ECO:0000256" key="1">
    <source>
        <dbReference type="SAM" id="MobiDB-lite"/>
    </source>
</evidence>
<dbReference type="eggNOG" id="KOG4173">
    <property type="taxonomic scope" value="Eukaryota"/>
</dbReference>
<feature type="compositionally biased region" description="Polar residues" evidence="1">
    <location>
        <begin position="171"/>
        <end position="189"/>
    </location>
</feature>
<dbReference type="AlphaFoldDB" id="G4TFX1"/>
<feature type="region of interest" description="Disordered" evidence="1">
    <location>
        <begin position="233"/>
        <end position="275"/>
    </location>
</feature>
<feature type="domain" description="C2H2-type" evidence="2">
    <location>
        <begin position="49"/>
        <end position="72"/>
    </location>
</feature>
<dbReference type="PANTHER" id="PTHR21354:SF0">
    <property type="entry name" value="ZINC FINGER PROTEIN 511"/>
    <property type="match status" value="1"/>
</dbReference>
<accession>G4TFX1</accession>
<dbReference type="SMART" id="SM00355">
    <property type="entry name" value="ZnF_C2H2"/>
    <property type="match status" value="2"/>
</dbReference>
<evidence type="ECO:0000259" key="2">
    <source>
        <dbReference type="PROSITE" id="PS00028"/>
    </source>
</evidence>
<dbReference type="InterPro" id="IPR039258">
    <property type="entry name" value="ZNF511"/>
</dbReference>
<sequence length="380" mass="41926">MPVDAKASLESEPIWCSLSPTCAPPNEPRCFHSLQDLQAHYASCHAFVCPEEGCSCLFNSEHFLRLHRTEMHDTGAMRRKGAGESIYQCLLEDCGLIFVSPAQRKKHLLGEHGFEQRFFFSVIKYGIGEHLRAWATQSSDSQPTERLQPRASKPNKTSPTQQRSENRRQVHGNTVSNPGTVNGSTSRSRAPQYASSMTSLTSSMSKVLIHTRDISAPGTTSMGRLQRRVFTQNRNASAPDMHVPVSDIDTNSTTEEDDDLETEEAGESSPERAGVRFAEEVAIRFLSPVGRRYDRLSRSRGGNGNGTGNGVRRGGQANRGSGGGGIGHHSKRTGRTGGVHSDSETSGRRVFSEHRQPGYRGRTRTRNRPAPDRTQQQQHS</sequence>
<feature type="compositionally biased region" description="Gly residues" evidence="1">
    <location>
        <begin position="301"/>
        <end position="313"/>
    </location>
</feature>
<evidence type="ECO:0000313" key="4">
    <source>
        <dbReference type="Proteomes" id="UP000007148"/>
    </source>
</evidence>